<dbReference type="AlphaFoldDB" id="A0A7G9YJC6"/>
<evidence type="ECO:0000313" key="2">
    <source>
        <dbReference type="EMBL" id="QNO48110.1"/>
    </source>
</evidence>
<gene>
    <name evidence="1" type="ORF">OJNGDDJD_00003</name>
    <name evidence="2" type="ORF">PAKOAIFC_00008</name>
</gene>
<name>A0A7G9YJC6_9EURY</name>
<proteinExistence type="predicted"/>
<dbReference type="EMBL" id="MT630618">
    <property type="protein sequence ID" value="QNO41310.1"/>
    <property type="molecule type" value="Genomic_DNA"/>
</dbReference>
<evidence type="ECO:0000313" key="1">
    <source>
        <dbReference type="EMBL" id="QNO41310.1"/>
    </source>
</evidence>
<dbReference type="PROSITE" id="PS51257">
    <property type="entry name" value="PROKAR_LIPOPROTEIN"/>
    <property type="match status" value="1"/>
</dbReference>
<dbReference type="EMBL" id="MT631309">
    <property type="protein sequence ID" value="QNO48110.1"/>
    <property type="molecule type" value="Genomic_DNA"/>
</dbReference>
<protein>
    <recommendedName>
        <fullName evidence="3">Outer membrane protein assembly factor BamB</fullName>
    </recommendedName>
</protein>
<evidence type="ECO:0008006" key="3">
    <source>
        <dbReference type="Google" id="ProtNLM"/>
    </source>
</evidence>
<organism evidence="2">
    <name type="scientific">Candidatus Methanogaster sp. ANME-2c ERB4</name>
    <dbReference type="NCBI Taxonomy" id="2759911"/>
    <lineage>
        <taxon>Archaea</taxon>
        <taxon>Methanobacteriati</taxon>
        <taxon>Methanobacteriota</taxon>
        <taxon>Stenosarchaea group</taxon>
        <taxon>Methanomicrobia</taxon>
        <taxon>Methanosarcinales</taxon>
        <taxon>ANME-2 cluster</taxon>
        <taxon>Candidatus Methanogasteraceae</taxon>
        <taxon>Candidatus Methanogaster</taxon>
    </lineage>
</organism>
<sequence length="127" mass="13654">MQKRIAIRTVLVLSLLASAACAVDGSEIAAPVLKWQQCGCYSSWCETGWYSSPAVADLDSDGNMEIVASAYAVVALDGETGDLLWRAKSGHDRSEDPDSVDNSTLETQKTAAAIRLPLKSQNTEDYI</sequence>
<accession>A0A7G9YJC6</accession>
<reference evidence="2" key="1">
    <citation type="submission" date="2020-06" db="EMBL/GenBank/DDBJ databases">
        <title>Unique genomic features of the anaerobic methanotrophic archaea.</title>
        <authorList>
            <person name="Chadwick G.L."/>
            <person name="Skennerton C.T."/>
            <person name="Laso-Perez R."/>
            <person name="Leu A.O."/>
            <person name="Speth D.R."/>
            <person name="Yu H."/>
            <person name="Morgan-Lang C."/>
            <person name="Hatzenpichler R."/>
            <person name="Goudeau D."/>
            <person name="Malmstrom R."/>
            <person name="Brazelton W.J."/>
            <person name="Woyke T."/>
            <person name="Hallam S.J."/>
            <person name="Tyson G.W."/>
            <person name="Wegener G."/>
            <person name="Boetius A."/>
            <person name="Orphan V."/>
        </authorList>
    </citation>
    <scope>NUCLEOTIDE SEQUENCE</scope>
</reference>